<evidence type="ECO:0000313" key="2">
    <source>
        <dbReference type="EMBL" id="KAK8996811.1"/>
    </source>
</evidence>
<reference evidence="2 3" key="1">
    <citation type="journal article" date="2024" name="G3 (Bethesda)">
        <title>Genome assembly of Hibiscus sabdariffa L. provides insights into metabolisms of medicinal natural products.</title>
        <authorList>
            <person name="Kim T."/>
        </authorList>
    </citation>
    <scope>NUCLEOTIDE SEQUENCE [LARGE SCALE GENOMIC DNA]</scope>
    <source>
        <strain evidence="2">TK-2024</strain>
        <tissue evidence="2">Old leaves</tissue>
    </source>
</reference>
<comment type="caution">
    <text evidence="2">The sequence shown here is derived from an EMBL/GenBank/DDBJ whole genome shotgun (WGS) entry which is preliminary data.</text>
</comment>
<sequence length="94" mass="10035">MDQMKPCFCWVGLLLGLSGVGLGRERPAPQWLEPKLRDGTLGGHSRDAAATPFWSSSTAAVAANPLSEPLNAGDDGDRNGYHGWQIRTMGAELV</sequence>
<evidence type="ECO:0000256" key="1">
    <source>
        <dbReference type="SAM" id="SignalP"/>
    </source>
</evidence>
<keyword evidence="3" id="KW-1185">Reference proteome</keyword>
<accession>A0ABR2Q8J5</accession>
<dbReference type="Proteomes" id="UP001396334">
    <property type="component" value="Unassembled WGS sequence"/>
</dbReference>
<evidence type="ECO:0000313" key="3">
    <source>
        <dbReference type="Proteomes" id="UP001396334"/>
    </source>
</evidence>
<feature type="signal peptide" evidence="1">
    <location>
        <begin position="1"/>
        <end position="23"/>
    </location>
</feature>
<gene>
    <name evidence="2" type="ORF">V6N11_020308</name>
</gene>
<name>A0ABR2Q8J5_9ROSI</name>
<organism evidence="2 3">
    <name type="scientific">Hibiscus sabdariffa</name>
    <name type="common">roselle</name>
    <dbReference type="NCBI Taxonomy" id="183260"/>
    <lineage>
        <taxon>Eukaryota</taxon>
        <taxon>Viridiplantae</taxon>
        <taxon>Streptophyta</taxon>
        <taxon>Embryophyta</taxon>
        <taxon>Tracheophyta</taxon>
        <taxon>Spermatophyta</taxon>
        <taxon>Magnoliopsida</taxon>
        <taxon>eudicotyledons</taxon>
        <taxon>Gunneridae</taxon>
        <taxon>Pentapetalae</taxon>
        <taxon>rosids</taxon>
        <taxon>malvids</taxon>
        <taxon>Malvales</taxon>
        <taxon>Malvaceae</taxon>
        <taxon>Malvoideae</taxon>
        <taxon>Hibiscus</taxon>
    </lineage>
</organism>
<feature type="chain" id="PRO_5045635615" evidence="1">
    <location>
        <begin position="24"/>
        <end position="94"/>
    </location>
</feature>
<dbReference type="EMBL" id="JBBPBN010000043">
    <property type="protein sequence ID" value="KAK8996811.1"/>
    <property type="molecule type" value="Genomic_DNA"/>
</dbReference>
<protein>
    <submittedName>
        <fullName evidence="2">Uncharacterized protein</fullName>
    </submittedName>
</protein>
<keyword evidence="1" id="KW-0732">Signal</keyword>
<proteinExistence type="predicted"/>